<evidence type="ECO:0000313" key="4">
    <source>
        <dbReference type="Proteomes" id="UP000251995"/>
    </source>
</evidence>
<dbReference type="InterPro" id="IPR036388">
    <property type="entry name" value="WH-like_DNA-bd_sf"/>
</dbReference>
<dbReference type="GO" id="GO:0006950">
    <property type="term" value="P:response to stress"/>
    <property type="evidence" value="ECO:0007669"/>
    <property type="project" value="TreeGrafter"/>
</dbReference>
<dbReference type="SUPFAM" id="SSF46785">
    <property type="entry name" value="Winged helix' DNA-binding domain"/>
    <property type="match status" value="1"/>
</dbReference>
<dbReference type="PANTHER" id="PTHR33164:SF94">
    <property type="entry name" value="TRANSCRIPTIONAL REGULATORY PROTEIN-RELATED"/>
    <property type="match status" value="1"/>
</dbReference>
<dbReference type="InterPro" id="IPR036390">
    <property type="entry name" value="WH_DNA-bd_sf"/>
</dbReference>
<dbReference type="PANTHER" id="PTHR33164">
    <property type="entry name" value="TRANSCRIPTIONAL REGULATOR, MARR FAMILY"/>
    <property type="match status" value="1"/>
</dbReference>
<dbReference type="InterPro" id="IPR000835">
    <property type="entry name" value="HTH_MarR-typ"/>
</dbReference>
<dbReference type="InterPro" id="IPR039422">
    <property type="entry name" value="MarR/SlyA-like"/>
</dbReference>
<sequence>MHVSARSTEAAAGGPDPGALVDEAMEASRALVDIAARSLIGVGDEVTLPQYRVLVLVDSGGPSRSVDISRILGVHASTGSRLVDRLVSKGLVDRRTDPQDRRSNTLSITPEGHWLVNRVNSRRREEMRDLMGHLDAGQAGTVLTGLRMFSAAATASGHGTPAAQPPAPDDTEETR</sequence>
<dbReference type="RefSeq" id="WP_114043607.1">
    <property type="nucleotide sequence ID" value="NZ_CP025198.1"/>
</dbReference>
<name>A0A344UQA6_9ACTN</name>
<feature type="region of interest" description="Disordered" evidence="1">
    <location>
        <begin position="153"/>
        <end position="175"/>
    </location>
</feature>
<keyword evidence="4" id="KW-1185">Reference proteome</keyword>
<dbReference type="AlphaFoldDB" id="A0A344UQA6"/>
<dbReference type="KEGG" id="acij:JS278_00257"/>
<dbReference type="Pfam" id="PF12802">
    <property type="entry name" value="MarR_2"/>
    <property type="match status" value="1"/>
</dbReference>
<dbReference type="OrthoDB" id="3711220at2"/>
<feature type="domain" description="HTH marR-type" evidence="2">
    <location>
        <begin position="17"/>
        <end position="151"/>
    </location>
</feature>
<dbReference type="PROSITE" id="PS50995">
    <property type="entry name" value="HTH_MARR_2"/>
    <property type="match status" value="1"/>
</dbReference>
<organism evidence="3 4">
    <name type="scientific">Acidipropionibacterium virtanenii</name>
    <dbReference type="NCBI Taxonomy" id="2057246"/>
    <lineage>
        <taxon>Bacteria</taxon>
        <taxon>Bacillati</taxon>
        <taxon>Actinomycetota</taxon>
        <taxon>Actinomycetes</taxon>
        <taxon>Propionibacteriales</taxon>
        <taxon>Propionibacteriaceae</taxon>
        <taxon>Acidipropionibacterium</taxon>
    </lineage>
</organism>
<protein>
    <submittedName>
        <fullName evidence="3">Multiple antibiotic resistance protein MarR</fullName>
    </submittedName>
</protein>
<dbReference type="PRINTS" id="PR00598">
    <property type="entry name" value="HTHMARR"/>
</dbReference>
<evidence type="ECO:0000259" key="2">
    <source>
        <dbReference type="PROSITE" id="PS50995"/>
    </source>
</evidence>
<evidence type="ECO:0000256" key="1">
    <source>
        <dbReference type="SAM" id="MobiDB-lite"/>
    </source>
</evidence>
<proteinExistence type="predicted"/>
<dbReference type="Gene3D" id="1.10.10.10">
    <property type="entry name" value="Winged helix-like DNA-binding domain superfamily/Winged helix DNA-binding domain"/>
    <property type="match status" value="1"/>
</dbReference>
<dbReference type="Proteomes" id="UP000251995">
    <property type="component" value="Chromosome"/>
</dbReference>
<dbReference type="EMBL" id="CP025198">
    <property type="protein sequence ID" value="AXE37454.1"/>
    <property type="molecule type" value="Genomic_DNA"/>
</dbReference>
<reference evidence="3 4" key="1">
    <citation type="submission" date="2017-12" db="EMBL/GenBank/DDBJ databases">
        <title>The whole genome sequence of the Acidipropionibacterium virtanenii sp. nov. type strain JS278.</title>
        <authorList>
            <person name="Laine P."/>
            <person name="Deptula P."/>
            <person name="Varmanen P."/>
            <person name="Auvinen P."/>
        </authorList>
    </citation>
    <scope>NUCLEOTIDE SEQUENCE [LARGE SCALE GENOMIC DNA]</scope>
    <source>
        <strain evidence="3 4">JS278</strain>
    </source>
</reference>
<dbReference type="SMART" id="SM00347">
    <property type="entry name" value="HTH_MARR"/>
    <property type="match status" value="1"/>
</dbReference>
<evidence type="ECO:0000313" key="3">
    <source>
        <dbReference type="EMBL" id="AXE37454.1"/>
    </source>
</evidence>
<gene>
    <name evidence="3" type="primary">marR</name>
    <name evidence="3" type="ORF">JS278_00257</name>
</gene>
<dbReference type="GO" id="GO:0003700">
    <property type="term" value="F:DNA-binding transcription factor activity"/>
    <property type="evidence" value="ECO:0007669"/>
    <property type="project" value="InterPro"/>
</dbReference>
<accession>A0A344UQA6</accession>